<keyword evidence="3" id="KW-0479">Metal-binding</keyword>
<comment type="cofactor">
    <cofactor evidence="1">
        <name>[4Fe-4S] cluster</name>
        <dbReference type="ChEBI" id="CHEBI:49883"/>
    </cofactor>
</comment>
<protein>
    <recommendedName>
        <fullName evidence="7">B12-binding domain-containing protein</fullName>
    </recommendedName>
</protein>
<dbReference type="Gene3D" id="3.40.50.280">
    <property type="entry name" value="Cobalamin-binding domain"/>
    <property type="match status" value="1"/>
</dbReference>
<dbReference type="SFLD" id="SFLDG01082">
    <property type="entry name" value="B12-binding_domain_containing"/>
    <property type="match status" value="1"/>
</dbReference>
<dbReference type="PANTHER" id="PTHR43409">
    <property type="entry name" value="ANAEROBIC MAGNESIUM-PROTOPORPHYRIN IX MONOMETHYL ESTER CYCLASE-RELATED"/>
    <property type="match status" value="1"/>
</dbReference>
<name>A0A0F8Z083_9ZZZZ</name>
<accession>A0A0F8Z083</accession>
<dbReference type="Gene3D" id="3.80.30.20">
    <property type="entry name" value="tm_1862 like domain"/>
    <property type="match status" value="1"/>
</dbReference>
<dbReference type="SUPFAM" id="SSF102114">
    <property type="entry name" value="Radical SAM enzymes"/>
    <property type="match status" value="1"/>
</dbReference>
<keyword evidence="2" id="KW-0949">S-adenosyl-L-methionine</keyword>
<keyword evidence="5" id="KW-0411">Iron-sulfur</keyword>
<proteinExistence type="predicted"/>
<dbReference type="InterPro" id="IPR007197">
    <property type="entry name" value="rSAM"/>
</dbReference>
<evidence type="ECO:0000313" key="6">
    <source>
        <dbReference type="EMBL" id="KKK87152.1"/>
    </source>
</evidence>
<dbReference type="GO" id="GO:0046872">
    <property type="term" value="F:metal ion binding"/>
    <property type="evidence" value="ECO:0007669"/>
    <property type="project" value="UniProtKB-KW"/>
</dbReference>
<dbReference type="InterPro" id="IPR051198">
    <property type="entry name" value="BchE-like"/>
</dbReference>
<evidence type="ECO:0008006" key="7">
    <source>
        <dbReference type="Google" id="ProtNLM"/>
    </source>
</evidence>
<dbReference type="InterPro" id="IPR023404">
    <property type="entry name" value="rSAM_horseshoe"/>
</dbReference>
<evidence type="ECO:0000256" key="4">
    <source>
        <dbReference type="ARBA" id="ARBA00023004"/>
    </source>
</evidence>
<sequence>MIKRYHNVPVIIGNSVGSSIPEIILTKTEADIVVFEEGDITIVELLKAIRDKTSLEDVDGIAMKNDFSDEIIFTKSREPIKDLNTIPYIDYGLWDMERYIEMFKYTVPEPYPIPFEEIRAFPFITSRGCLYNCTFCFHMFLGKKFRYRSIQNIMEEVEMVKNKKYINNNIHIYFSSWNCFSFREF</sequence>
<gene>
    <name evidence="6" type="ORF">LCGC14_2756120</name>
</gene>
<organism evidence="6">
    <name type="scientific">marine sediment metagenome</name>
    <dbReference type="NCBI Taxonomy" id="412755"/>
    <lineage>
        <taxon>unclassified sequences</taxon>
        <taxon>metagenomes</taxon>
        <taxon>ecological metagenomes</taxon>
    </lineage>
</organism>
<reference evidence="6" key="1">
    <citation type="journal article" date="2015" name="Nature">
        <title>Complex archaea that bridge the gap between prokaryotes and eukaryotes.</title>
        <authorList>
            <person name="Spang A."/>
            <person name="Saw J.H."/>
            <person name="Jorgensen S.L."/>
            <person name="Zaremba-Niedzwiedzka K."/>
            <person name="Martijn J."/>
            <person name="Lind A.E."/>
            <person name="van Eijk R."/>
            <person name="Schleper C."/>
            <person name="Guy L."/>
            <person name="Ettema T.J."/>
        </authorList>
    </citation>
    <scope>NUCLEOTIDE SEQUENCE</scope>
</reference>
<dbReference type="AlphaFoldDB" id="A0A0F8Z083"/>
<dbReference type="GO" id="GO:0051536">
    <property type="term" value="F:iron-sulfur cluster binding"/>
    <property type="evidence" value="ECO:0007669"/>
    <property type="project" value="UniProtKB-KW"/>
</dbReference>
<dbReference type="SFLD" id="SFLDS00029">
    <property type="entry name" value="Radical_SAM"/>
    <property type="match status" value="1"/>
</dbReference>
<dbReference type="GO" id="GO:0003824">
    <property type="term" value="F:catalytic activity"/>
    <property type="evidence" value="ECO:0007669"/>
    <property type="project" value="InterPro"/>
</dbReference>
<dbReference type="InterPro" id="IPR058240">
    <property type="entry name" value="rSAM_sf"/>
</dbReference>
<evidence type="ECO:0000256" key="2">
    <source>
        <dbReference type="ARBA" id="ARBA00022691"/>
    </source>
</evidence>
<keyword evidence="4" id="KW-0408">Iron</keyword>
<evidence type="ECO:0000256" key="1">
    <source>
        <dbReference type="ARBA" id="ARBA00001966"/>
    </source>
</evidence>
<evidence type="ECO:0000256" key="5">
    <source>
        <dbReference type="ARBA" id="ARBA00023014"/>
    </source>
</evidence>
<comment type="caution">
    <text evidence="6">The sequence shown here is derived from an EMBL/GenBank/DDBJ whole genome shotgun (WGS) entry which is preliminary data.</text>
</comment>
<evidence type="ECO:0000256" key="3">
    <source>
        <dbReference type="ARBA" id="ARBA00022723"/>
    </source>
</evidence>
<dbReference type="EMBL" id="LAZR01050531">
    <property type="protein sequence ID" value="KKK87152.1"/>
    <property type="molecule type" value="Genomic_DNA"/>
</dbReference>